<keyword evidence="2" id="KW-1185">Reference proteome</keyword>
<dbReference type="InterPro" id="IPR052592">
    <property type="entry name" value="LRR-RLK"/>
</dbReference>
<dbReference type="PANTHER" id="PTHR48054">
    <property type="entry name" value="RECEPTOR KINASE-LIKE PROTEIN XA21"/>
    <property type="match status" value="1"/>
</dbReference>
<evidence type="ECO:0000313" key="2">
    <source>
        <dbReference type="Proteomes" id="UP000541444"/>
    </source>
</evidence>
<dbReference type="OrthoDB" id="676979at2759"/>
<evidence type="ECO:0000313" key="1">
    <source>
        <dbReference type="EMBL" id="KAF6156596.1"/>
    </source>
</evidence>
<gene>
    <name evidence="1" type="ORF">GIB67_014575</name>
</gene>
<protein>
    <submittedName>
        <fullName evidence="1">Uncharacterized protein</fullName>
    </submittedName>
</protein>
<dbReference type="SUPFAM" id="SSF52058">
    <property type="entry name" value="L domain-like"/>
    <property type="match status" value="1"/>
</dbReference>
<dbReference type="InterPro" id="IPR032675">
    <property type="entry name" value="LRR_dom_sf"/>
</dbReference>
<organism evidence="1 2">
    <name type="scientific">Kingdonia uniflora</name>
    <dbReference type="NCBI Taxonomy" id="39325"/>
    <lineage>
        <taxon>Eukaryota</taxon>
        <taxon>Viridiplantae</taxon>
        <taxon>Streptophyta</taxon>
        <taxon>Embryophyta</taxon>
        <taxon>Tracheophyta</taxon>
        <taxon>Spermatophyta</taxon>
        <taxon>Magnoliopsida</taxon>
        <taxon>Ranunculales</taxon>
        <taxon>Circaeasteraceae</taxon>
        <taxon>Kingdonia</taxon>
    </lineage>
</organism>
<dbReference type="Gene3D" id="3.80.10.10">
    <property type="entry name" value="Ribonuclease Inhibitor"/>
    <property type="match status" value="1"/>
</dbReference>
<proteinExistence type="predicted"/>
<comment type="caution">
    <text evidence="1">The sequence shown here is derived from an EMBL/GenBank/DDBJ whole genome shotgun (WGS) entry which is preliminary data.</text>
</comment>
<dbReference type="AlphaFoldDB" id="A0A7J7MNY0"/>
<name>A0A7J7MNY0_9MAGN</name>
<dbReference type="Proteomes" id="UP000541444">
    <property type="component" value="Unassembled WGS sequence"/>
</dbReference>
<sequence>MMMKVERYIDVMLQEGLSLHQFLKMALTDCRSVLFSKAEVKFCVKFLVLFDSVPVIMMVGIFEEGGGRERLHAVYPLELVSVVVVKGYGGHQMFEKVATAHTEDDDVKAGLASCGTCRPKELLTIFCCCLSAQAVEPKYDGLCEVEGKEAKEEYEFHLNLEFLSPPERVGKIRNRAKENVRWNRVRVKYWELLDRYFGKSCVNIQVIVPVEPKYDGLSKVEGKEAKEEYEFHMNLEFLSPPERVGKIRNRAKAFVKKEDMLVGRRCTPLGDILKYKEIDVHHICDKIGCALASMDISDDVQRDMKDPLWEWIVGDGDEPLLPTHEEWSEELERELSVEDPEVNEQRRSYMQSSASSKSEDVEVGQPKIGLSLTNNGFSGEIPEELGRLLQLKTIVLSSNSLEGNFSELGSLVLTENSFHGRIPIELGQIPLFEDFNVAINMLSEREERAFIAGLDNDGDSIQGRIQECSTQVIRIGVSCSMPSPSNRLQMQDVVRKLQLIRDSFSAIVH</sequence>
<accession>A0A7J7MNY0</accession>
<reference evidence="1 2" key="1">
    <citation type="journal article" date="2020" name="IScience">
        <title>Genome Sequencing of the Endangered Kingdonia uniflora (Circaeasteraceae, Ranunculales) Reveals Potential Mechanisms of Evolutionary Specialization.</title>
        <authorList>
            <person name="Sun Y."/>
            <person name="Deng T."/>
            <person name="Zhang A."/>
            <person name="Moore M.J."/>
            <person name="Landis J.B."/>
            <person name="Lin N."/>
            <person name="Zhang H."/>
            <person name="Zhang X."/>
            <person name="Huang J."/>
            <person name="Zhang X."/>
            <person name="Sun H."/>
            <person name="Wang H."/>
        </authorList>
    </citation>
    <scope>NUCLEOTIDE SEQUENCE [LARGE SCALE GENOMIC DNA]</scope>
    <source>
        <strain evidence="1">TB1705</strain>
        <tissue evidence="1">Leaf</tissue>
    </source>
</reference>
<dbReference type="EMBL" id="JACGCM010001313">
    <property type="protein sequence ID" value="KAF6156596.1"/>
    <property type="molecule type" value="Genomic_DNA"/>
</dbReference>